<dbReference type="Gene3D" id="3.40.1160.10">
    <property type="entry name" value="Acetylglutamate kinase-like"/>
    <property type="match status" value="1"/>
</dbReference>
<dbReference type="InterPro" id="IPR001048">
    <property type="entry name" value="Asp/Glu/Uridylate_kinase"/>
</dbReference>
<dbReference type="Pfam" id="PF00696">
    <property type="entry name" value="AA_kinase"/>
    <property type="match status" value="1"/>
</dbReference>
<gene>
    <name evidence="8 10" type="primary">proB</name>
    <name evidence="10" type="ORF">H5P30_00635</name>
</gene>
<evidence type="ECO:0000313" key="10">
    <source>
        <dbReference type="EMBL" id="MBC2600281.1"/>
    </source>
</evidence>
<accession>A0A7X1AUJ5</accession>
<comment type="function">
    <text evidence="8">Catalyzes the transfer of a phosphate group to glutamate to form L-glutamate 5-phosphate.</text>
</comment>
<dbReference type="Proteomes" id="UP000525652">
    <property type="component" value="Unassembled WGS sequence"/>
</dbReference>
<dbReference type="HAMAP" id="MF_00456">
    <property type="entry name" value="ProB"/>
    <property type="match status" value="1"/>
</dbReference>
<dbReference type="InterPro" id="IPR002478">
    <property type="entry name" value="PUA"/>
</dbReference>
<keyword evidence="11" id="KW-1185">Reference proteome</keyword>
<feature type="domain" description="PUA" evidence="9">
    <location>
        <begin position="278"/>
        <end position="361"/>
    </location>
</feature>
<dbReference type="FunFam" id="3.40.1160.10:FF:000006">
    <property type="entry name" value="Glutamate 5-kinase"/>
    <property type="match status" value="1"/>
</dbReference>
<evidence type="ECO:0000256" key="6">
    <source>
        <dbReference type="ARBA" id="ARBA00022777"/>
    </source>
</evidence>
<dbReference type="PROSITE" id="PS00902">
    <property type="entry name" value="GLUTAMATE_5_KINASE"/>
    <property type="match status" value="1"/>
</dbReference>
<comment type="similarity">
    <text evidence="8">Belongs to the glutamate 5-kinase family.</text>
</comment>
<dbReference type="InterPro" id="IPR036393">
    <property type="entry name" value="AceGlu_kinase-like_sf"/>
</dbReference>
<keyword evidence="2 8" id="KW-0028">Amino-acid biosynthesis</keyword>
<dbReference type="SUPFAM" id="SSF53633">
    <property type="entry name" value="Carbamate kinase-like"/>
    <property type="match status" value="1"/>
</dbReference>
<dbReference type="InterPro" id="IPR036974">
    <property type="entry name" value="PUA_sf"/>
</dbReference>
<feature type="binding site" evidence="8">
    <location>
        <position position="143"/>
    </location>
    <ligand>
        <name>substrate</name>
    </ligand>
</feature>
<comment type="caution">
    <text evidence="10">The sequence shown here is derived from an EMBL/GenBank/DDBJ whole genome shotgun (WGS) entry which is preliminary data.</text>
</comment>
<dbReference type="SMART" id="SM00359">
    <property type="entry name" value="PUA"/>
    <property type="match status" value="1"/>
</dbReference>
<feature type="binding site" evidence="8">
    <location>
        <position position="56"/>
    </location>
    <ligand>
        <name>substrate</name>
    </ligand>
</feature>
<reference evidence="10 11" key="1">
    <citation type="submission" date="2020-07" db="EMBL/GenBank/DDBJ databases">
        <authorList>
            <person name="Feng X."/>
        </authorList>
    </citation>
    <scope>NUCLEOTIDE SEQUENCE [LARGE SCALE GENOMIC DNA]</scope>
    <source>
        <strain evidence="10 11">JCM14086</strain>
    </source>
</reference>
<comment type="pathway">
    <text evidence="8">Amino-acid biosynthesis; L-proline biosynthesis; L-glutamate 5-semialdehyde from L-glutamate: step 1/2.</text>
</comment>
<evidence type="ECO:0000259" key="9">
    <source>
        <dbReference type="SMART" id="SM00359"/>
    </source>
</evidence>
<dbReference type="RefSeq" id="WP_185691036.1">
    <property type="nucleotide sequence ID" value="NZ_JACHVA010000009.1"/>
</dbReference>
<comment type="caution">
    <text evidence="8">Lacks conserved residue(s) required for the propagation of feature annotation.</text>
</comment>
<dbReference type="PIRSF" id="PIRSF000729">
    <property type="entry name" value="GK"/>
    <property type="match status" value="1"/>
</dbReference>
<evidence type="ECO:0000256" key="2">
    <source>
        <dbReference type="ARBA" id="ARBA00022605"/>
    </source>
</evidence>
<evidence type="ECO:0000256" key="3">
    <source>
        <dbReference type="ARBA" id="ARBA00022650"/>
    </source>
</evidence>
<dbReference type="Pfam" id="PF01472">
    <property type="entry name" value="PUA"/>
    <property type="match status" value="1"/>
</dbReference>
<dbReference type="GO" id="GO:0005524">
    <property type="term" value="F:ATP binding"/>
    <property type="evidence" value="ECO:0007669"/>
    <property type="project" value="UniProtKB-KW"/>
</dbReference>
<dbReference type="GO" id="GO:0003723">
    <property type="term" value="F:RNA binding"/>
    <property type="evidence" value="ECO:0007669"/>
    <property type="project" value="InterPro"/>
</dbReference>
<dbReference type="PANTHER" id="PTHR43654:SF1">
    <property type="entry name" value="ISOPENTENYL PHOSPHATE KINASE"/>
    <property type="match status" value="1"/>
</dbReference>
<dbReference type="PANTHER" id="PTHR43654">
    <property type="entry name" value="GLUTAMATE 5-KINASE"/>
    <property type="match status" value="1"/>
</dbReference>
<keyword evidence="4 8" id="KW-0808">Transferase</keyword>
<evidence type="ECO:0000256" key="4">
    <source>
        <dbReference type="ARBA" id="ARBA00022679"/>
    </source>
</evidence>
<dbReference type="InterPro" id="IPR005715">
    <property type="entry name" value="Glu_5kinase/COase_Synthase"/>
</dbReference>
<evidence type="ECO:0000256" key="7">
    <source>
        <dbReference type="ARBA" id="ARBA00022840"/>
    </source>
</evidence>
<evidence type="ECO:0000313" key="11">
    <source>
        <dbReference type="Proteomes" id="UP000525652"/>
    </source>
</evidence>
<dbReference type="NCBIfam" id="TIGR01027">
    <property type="entry name" value="proB"/>
    <property type="match status" value="1"/>
</dbReference>
<name>A0A7X1AUJ5_9BACT</name>
<keyword evidence="6 8" id="KW-0418">Kinase</keyword>
<keyword evidence="3 8" id="KW-0641">Proline biosynthesis</keyword>
<protein>
    <recommendedName>
        <fullName evidence="8">Glutamate 5-kinase</fullName>
        <ecNumber evidence="8">2.7.2.11</ecNumber>
    </recommendedName>
    <alternativeName>
        <fullName evidence="8">Gamma-glutamyl kinase</fullName>
        <shortName evidence="8">GK</shortName>
    </alternativeName>
</protein>
<dbReference type="CDD" id="cd04242">
    <property type="entry name" value="AAK_G5K_ProB"/>
    <property type="match status" value="1"/>
</dbReference>
<dbReference type="InterPro" id="IPR019797">
    <property type="entry name" value="Glutamate_5-kinase_CS"/>
</dbReference>
<evidence type="ECO:0000256" key="1">
    <source>
        <dbReference type="ARBA" id="ARBA00022490"/>
    </source>
</evidence>
<dbReference type="UniPathway" id="UPA00098">
    <property type="reaction ID" value="UER00359"/>
</dbReference>
<keyword evidence="1 8" id="KW-0963">Cytoplasm</keyword>
<evidence type="ECO:0000256" key="8">
    <source>
        <dbReference type="HAMAP-Rule" id="MF_00456"/>
    </source>
</evidence>
<dbReference type="GO" id="GO:0055129">
    <property type="term" value="P:L-proline biosynthetic process"/>
    <property type="evidence" value="ECO:0007669"/>
    <property type="project" value="UniProtKB-UniRule"/>
</dbReference>
<feature type="binding site" evidence="8">
    <location>
        <position position="16"/>
    </location>
    <ligand>
        <name>ATP</name>
        <dbReference type="ChEBI" id="CHEBI:30616"/>
    </ligand>
</feature>
<dbReference type="GO" id="GO:0004349">
    <property type="term" value="F:glutamate 5-kinase activity"/>
    <property type="evidence" value="ECO:0007669"/>
    <property type="project" value="UniProtKB-UniRule"/>
</dbReference>
<evidence type="ECO:0000256" key="5">
    <source>
        <dbReference type="ARBA" id="ARBA00022741"/>
    </source>
</evidence>
<dbReference type="InterPro" id="IPR015947">
    <property type="entry name" value="PUA-like_sf"/>
</dbReference>
<sequence length="386" mass="42050">MPEEFLARSFRRIVVKLGTGILTDAEGGVDRARISSICREVDDARKAGVDVCVVSSGAVGLGMKHLGFSRRPTDLPTLQSCAAVGQSILTQTWQECMDPFGHKVAQILLTREDLRGRRRHVAVKDTMERLFALGVVPIVNENDCLSTEEIRFGDNDVLSALVSSLIKADLLFILSTAPGLLNLDTGELQPVIRSITPEIEAMARGTNSPTAVGGMVTKIRAARIANRSGCGVIIGSGTNPKLLRRFSGTDVSGTLFLPGEETLTSRKRWLAFFDRPTGWIQIDAGATEAVCEKGTSLLASGVTSCGGKFEEGSVIEIRDEDDHTFAHGVIAYSPEELNQVSGRRSEELRELLPDRKQYEVVHRNELVLLDEVPHFQSESESETEST</sequence>
<dbReference type="SUPFAM" id="SSF88697">
    <property type="entry name" value="PUA domain-like"/>
    <property type="match status" value="1"/>
</dbReference>
<dbReference type="InterPro" id="IPR041739">
    <property type="entry name" value="G5K_ProB"/>
</dbReference>
<dbReference type="AlphaFoldDB" id="A0A7X1AUJ5"/>
<dbReference type="InterPro" id="IPR001057">
    <property type="entry name" value="Glu/AcGlu_kinase"/>
</dbReference>
<dbReference type="EMBL" id="JACHVA010000009">
    <property type="protein sequence ID" value="MBC2600281.1"/>
    <property type="molecule type" value="Genomic_DNA"/>
</dbReference>
<keyword evidence="7 8" id="KW-0067">ATP-binding</keyword>
<dbReference type="CDD" id="cd21157">
    <property type="entry name" value="PUA_G5K"/>
    <property type="match status" value="1"/>
</dbReference>
<proteinExistence type="inferred from homology"/>
<comment type="subcellular location">
    <subcellularLocation>
        <location evidence="8">Cytoplasm</location>
    </subcellularLocation>
</comment>
<dbReference type="InterPro" id="IPR011529">
    <property type="entry name" value="Glu_5kinase"/>
</dbReference>
<keyword evidence="5 8" id="KW-0547">Nucleotide-binding</keyword>
<dbReference type="EC" id="2.7.2.11" evidence="8"/>
<dbReference type="PROSITE" id="PS50890">
    <property type="entry name" value="PUA"/>
    <property type="match status" value="1"/>
</dbReference>
<comment type="catalytic activity">
    <reaction evidence="8">
        <text>L-glutamate + ATP = L-glutamyl 5-phosphate + ADP</text>
        <dbReference type="Rhea" id="RHEA:14877"/>
        <dbReference type="ChEBI" id="CHEBI:29985"/>
        <dbReference type="ChEBI" id="CHEBI:30616"/>
        <dbReference type="ChEBI" id="CHEBI:58274"/>
        <dbReference type="ChEBI" id="CHEBI:456216"/>
        <dbReference type="EC" id="2.7.2.11"/>
    </reaction>
</comment>
<dbReference type="PRINTS" id="PR00474">
    <property type="entry name" value="GLU5KINASE"/>
</dbReference>
<dbReference type="Gene3D" id="2.30.130.10">
    <property type="entry name" value="PUA domain"/>
    <property type="match status" value="1"/>
</dbReference>
<dbReference type="GO" id="GO:0005829">
    <property type="term" value="C:cytosol"/>
    <property type="evidence" value="ECO:0007669"/>
    <property type="project" value="TreeGrafter"/>
</dbReference>
<feature type="binding site" evidence="8">
    <location>
        <position position="155"/>
    </location>
    <ligand>
        <name>substrate</name>
    </ligand>
</feature>
<organism evidence="10 11">
    <name type="scientific">Puniceicoccus vermicola</name>
    <dbReference type="NCBI Taxonomy" id="388746"/>
    <lineage>
        <taxon>Bacteria</taxon>
        <taxon>Pseudomonadati</taxon>
        <taxon>Verrucomicrobiota</taxon>
        <taxon>Opitutia</taxon>
        <taxon>Puniceicoccales</taxon>
        <taxon>Puniceicoccaceae</taxon>
        <taxon>Puniceicoccus</taxon>
    </lineage>
</organism>